<proteinExistence type="predicted"/>
<dbReference type="EMBL" id="DF237492">
    <property type="protein sequence ID" value="GAQ89616.1"/>
    <property type="molecule type" value="Genomic_DNA"/>
</dbReference>
<reference evidence="2 3" key="1">
    <citation type="journal article" date="2014" name="Nat. Commun.">
        <title>Klebsormidium flaccidum genome reveals primary factors for plant terrestrial adaptation.</title>
        <authorList>
            <person name="Hori K."/>
            <person name="Maruyama F."/>
            <person name="Fujisawa T."/>
            <person name="Togashi T."/>
            <person name="Yamamoto N."/>
            <person name="Seo M."/>
            <person name="Sato S."/>
            <person name="Yamada T."/>
            <person name="Mori H."/>
            <person name="Tajima N."/>
            <person name="Moriyama T."/>
            <person name="Ikeuchi M."/>
            <person name="Watanabe M."/>
            <person name="Wada H."/>
            <person name="Kobayashi K."/>
            <person name="Saito M."/>
            <person name="Masuda T."/>
            <person name="Sasaki-Sekimoto Y."/>
            <person name="Mashiguchi K."/>
            <person name="Awai K."/>
            <person name="Shimojima M."/>
            <person name="Masuda S."/>
            <person name="Iwai M."/>
            <person name="Nobusawa T."/>
            <person name="Narise T."/>
            <person name="Kondo S."/>
            <person name="Saito H."/>
            <person name="Sato R."/>
            <person name="Murakawa M."/>
            <person name="Ihara Y."/>
            <person name="Oshima-Yamada Y."/>
            <person name="Ohtaka K."/>
            <person name="Satoh M."/>
            <person name="Sonobe K."/>
            <person name="Ishii M."/>
            <person name="Ohtani R."/>
            <person name="Kanamori-Sato M."/>
            <person name="Honoki R."/>
            <person name="Miyazaki D."/>
            <person name="Mochizuki H."/>
            <person name="Umetsu J."/>
            <person name="Higashi K."/>
            <person name="Shibata D."/>
            <person name="Kamiya Y."/>
            <person name="Sato N."/>
            <person name="Nakamura Y."/>
            <person name="Tabata S."/>
            <person name="Ida S."/>
            <person name="Kurokawa K."/>
            <person name="Ohta H."/>
        </authorList>
    </citation>
    <scope>NUCLEOTIDE SEQUENCE [LARGE SCALE GENOMIC DNA]</scope>
    <source>
        <strain evidence="2 3">NIES-2285</strain>
    </source>
</reference>
<sequence>MARTKLMELARLSGGLRTGSSGDGRLGDCLDAADRQGEGVFASTSGLDEEEYREDPSDNQDGPELTPGRKRFRTQKALEALESELVLPSWMDGTKLDLSRAFRRSDFPPDMFCIPSKYLKRAKKEYRNGSSPAAGGRRMKRGLKRPNKAVQQAIKEIPQGMALALADLLSTACFPDF</sequence>
<accession>A0A1Y1ILH2</accession>
<evidence type="ECO:0000313" key="2">
    <source>
        <dbReference type="EMBL" id="GAQ89616.1"/>
    </source>
</evidence>
<keyword evidence="3" id="KW-1185">Reference proteome</keyword>
<protein>
    <submittedName>
        <fullName evidence="2">Uncharacterized protein</fullName>
    </submittedName>
</protein>
<evidence type="ECO:0000313" key="3">
    <source>
        <dbReference type="Proteomes" id="UP000054558"/>
    </source>
</evidence>
<evidence type="ECO:0000256" key="1">
    <source>
        <dbReference type="SAM" id="MobiDB-lite"/>
    </source>
</evidence>
<name>A0A1Y1ILH2_KLENI</name>
<gene>
    <name evidence="2" type="ORF">KFL_005430010</name>
</gene>
<organism evidence="2 3">
    <name type="scientific">Klebsormidium nitens</name>
    <name type="common">Green alga</name>
    <name type="synonym">Ulothrix nitens</name>
    <dbReference type="NCBI Taxonomy" id="105231"/>
    <lineage>
        <taxon>Eukaryota</taxon>
        <taxon>Viridiplantae</taxon>
        <taxon>Streptophyta</taxon>
        <taxon>Klebsormidiophyceae</taxon>
        <taxon>Klebsormidiales</taxon>
        <taxon>Klebsormidiaceae</taxon>
        <taxon>Klebsormidium</taxon>
    </lineage>
</organism>
<feature type="region of interest" description="Disordered" evidence="1">
    <location>
        <begin position="43"/>
        <end position="70"/>
    </location>
</feature>
<dbReference type="Proteomes" id="UP000054558">
    <property type="component" value="Unassembled WGS sequence"/>
</dbReference>
<dbReference type="AlphaFoldDB" id="A0A1Y1ILH2"/>